<dbReference type="InterPro" id="IPR031833">
    <property type="entry name" value="DUF4748"/>
</dbReference>
<dbReference type="AlphaFoldDB" id="A0AAN6F476"/>
<keyword evidence="2" id="KW-0812">Transmembrane</keyword>
<dbReference type="PANTHER" id="PTHR41800">
    <property type="entry name" value="EXPRESSED PROTEIN"/>
    <property type="match status" value="1"/>
</dbReference>
<comment type="caution">
    <text evidence="3">The sequence shown here is derived from an EMBL/GenBank/DDBJ whole genome shotgun (WGS) entry which is preliminary data.</text>
</comment>
<protein>
    <submittedName>
        <fullName evidence="3">Uncharacterized protein</fullName>
    </submittedName>
</protein>
<gene>
    <name evidence="3" type="ORF">LTR82_017691</name>
    <name evidence="4" type="ORF">LTR91_003622</name>
</gene>
<feature type="region of interest" description="Disordered" evidence="1">
    <location>
        <begin position="32"/>
        <end position="135"/>
    </location>
</feature>
<reference evidence="4" key="2">
    <citation type="submission" date="2023-06" db="EMBL/GenBank/DDBJ databases">
        <title>Black Yeasts Isolated from many extreme environments.</title>
        <authorList>
            <person name="Coleine C."/>
            <person name="Stajich J.E."/>
            <person name="Selbmann L."/>
        </authorList>
    </citation>
    <scope>NUCLEOTIDE SEQUENCE</scope>
    <source>
        <strain evidence="4">CCFEE 5200</strain>
    </source>
</reference>
<reference evidence="3" key="1">
    <citation type="submission" date="2021-12" db="EMBL/GenBank/DDBJ databases">
        <title>Black yeast isolated from Biological Soil Crust.</title>
        <authorList>
            <person name="Kurbessoian T."/>
        </authorList>
    </citation>
    <scope>NUCLEOTIDE SEQUENCE</scope>
    <source>
        <strain evidence="3">CCFEE 5208</strain>
    </source>
</reference>
<evidence type="ECO:0000256" key="1">
    <source>
        <dbReference type="SAM" id="MobiDB-lite"/>
    </source>
</evidence>
<keyword evidence="6" id="KW-1185">Reference proteome</keyword>
<name>A0AAN6F476_9PEZI</name>
<feature type="compositionally biased region" description="Low complexity" evidence="1">
    <location>
        <begin position="56"/>
        <end position="74"/>
    </location>
</feature>
<dbReference type="Proteomes" id="UP001168146">
    <property type="component" value="Unassembled WGS sequence"/>
</dbReference>
<evidence type="ECO:0000313" key="4">
    <source>
        <dbReference type="EMBL" id="KAK1007012.1"/>
    </source>
</evidence>
<feature type="transmembrane region" description="Helical" evidence="2">
    <location>
        <begin position="12"/>
        <end position="28"/>
    </location>
</feature>
<evidence type="ECO:0000313" key="5">
    <source>
        <dbReference type="Proteomes" id="UP001168146"/>
    </source>
</evidence>
<feature type="compositionally biased region" description="Basic and acidic residues" evidence="1">
    <location>
        <begin position="32"/>
        <end position="55"/>
    </location>
</feature>
<evidence type="ECO:0000313" key="3">
    <source>
        <dbReference type="EMBL" id="KAK0303004.1"/>
    </source>
</evidence>
<evidence type="ECO:0000313" key="6">
    <source>
        <dbReference type="Proteomes" id="UP001175353"/>
    </source>
</evidence>
<dbReference type="Pfam" id="PF15932">
    <property type="entry name" value="DUF4748"/>
    <property type="match status" value="1"/>
</dbReference>
<feature type="compositionally biased region" description="Basic and acidic residues" evidence="1">
    <location>
        <begin position="118"/>
        <end position="135"/>
    </location>
</feature>
<sequence length="135" mass="14737">MNTSSKVRSVGYGWGVLVVAGAGSYYFAKRSINADREERAMAEERRRQQREHMRTQEMVSRGASAGTGAGTTTAQHSAKRKENAAIATGADTLDPSRQAQGSDPAPVTHEQTQMAQRGRYEAAEPYRTRGGDRFS</sequence>
<organism evidence="3 5">
    <name type="scientific">Friedmanniomyces endolithicus</name>
    <dbReference type="NCBI Taxonomy" id="329885"/>
    <lineage>
        <taxon>Eukaryota</taxon>
        <taxon>Fungi</taxon>
        <taxon>Dikarya</taxon>
        <taxon>Ascomycota</taxon>
        <taxon>Pezizomycotina</taxon>
        <taxon>Dothideomycetes</taxon>
        <taxon>Dothideomycetidae</taxon>
        <taxon>Mycosphaerellales</taxon>
        <taxon>Teratosphaeriaceae</taxon>
        <taxon>Friedmanniomyces</taxon>
    </lineage>
</organism>
<dbReference type="EMBL" id="JAUJLE010000019">
    <property type="protein sequence ID" value="KAK1007012.1"/>
    <property type="molecule type" value="Genomic_DNA"/>
</dbReference>
<keyword evidence="2" id="KW-1133">Transmembrane helix</keyword>
<dbReference type="PANTHER" id="PTHR41800:SF1">
    <property type="entry name" value="EXPRESSED PROTEIN"/>
    <property type="match status" value="1"/>
</dbReference>
<accession>A0AAN6F476</accession>
<dbReference type="Proteomes" id="UP001175353">
    <property type="component" value="Unassembled WGS sequence"/>
</dbReference>
<keyword evidence="2" id="KW-0472">Membrane</keyword>
<proteinExistence type="predicted"/>
<evidence type="ECO:0000256" key="2">
    <source>
        <dbReference type="SAM" id="Phobius"/>
    </source>
</evidence>
<dbReference type="EMBL" id="JASUXU010000162">
    <property type="protein sequence ID" value="KAK0303004.1"/>
    <property type="molecule type" value="Genomic_DNA"/>
</dbReference>